<keyword evidence="2" id="KW-1185">Reference proteome</keyword>
<dbReference type="Proteomes" id="UP000091918">
    <property type="component" value="Unassembled WGS sequence"/>
</dbReference>
<dbReference type="EMBL" id="LGUA01002381">
    <property type="protein sequence ID" value="OAX77539.1"/>
    <property type="molecule type" value="Genomic_DNA"/>
</dbReference>
<sequence length="62" mass="7202">YLECLKLSEGYDVEFAASVVGYLLTSDKFSRLKRLELYNVEVLNTTSFFSKRMETLIKLTVE</sequence>
<dbReference type="AlphaFoldDB" id="A0A1B7NL22"/>
<feature type="non-terminal residue" evidence="1">
    <location>
        <position position="1"/>
    </location>
</feature>
<evidence type="ECO:0000313" key="1">
    <source>
        <dbReference type="EMBL" id="OAX77539.1"/>
    </source>
</evidence>
<dbReference type="OrthoDB" id="4190567at2759"/>
<protein>
    <submittedName>
        <fullName evidence="1">Uncharacterized protein</fullName>
    </submittedName>
</protein>
<gene>
    <name evidence="1" type="ORF">ACJ72_08160</name>
</gene>
<reference evidence="1 2" key="1">
    <citation type="submission" date="2015-07" db="EMBL/GenBank/DDBJ databases">
        <title>Emmonsia species relationships and genome sequence.</title>
        <authorList>
            <person name="Cuomo C.A."/>
            <person name="Schwartz I.S."/>
            <person name="Kenyon C."/>
            <person name="de Hoog G.S."/>
            <person name="Govender N.P."/>
            <person name="Botha A."/>
            <person name="Moreno L."/>
            <person name="de Vries M."/>
            <person name="Munoz J.F."/>
            <person name="Stielow J.B."/>
        </authorList>
    </citation>
    <scope>NUCLEOTIDE SEQUENCE [LARGE SCALE GENOMIC DNA]</scope>
    <source>
        <strain evidence="1 2">CBS 136260</strain>
    </source>
</reference>
<organism evidence="1 2">
    <name type="scientific">Emergomyces africanus</name>
    <dbReference type="NCBI Taxonomy" id="1955775"/>
    <lineage>
        <taxon>Eukaryota</taxon>
        <taxon>Fungi</taxon>
        <taxon>Dikarya</taxon>
        <taxon>Ascomycota</taxon>
        <taxon>Pezizomycotina</taxon>
        <taxon>Eurotiomycetes</taxon>
        <taxon>Eurotiomycetidae</taxon>
        <taxon>Onygenales</taxon>
        <taxon>Ajellomycetaceae</taxon>
        <taxon>Emergomyces</taxon>
    </lineage>
</organism>
<proteinExistence type="predicted"/>
<name>A0A1B7NL22_9EURO</name>
<comment type="caution">
    <text evidence="1">The sequence shown here is derived from an EMBL/GenBank/DDBJ whole genome shotgun (WGS) entry which is preliminary data.</text>
</comment>
<evidence type="ECO:0000313" key="2">
    <source>
        <dbReference type="Proteomes" id="UP000091918"/>
    </source>
</evidence>
<accession>A0A1B7NL22</accession>